<evidence type="ECO:0000313" key="4">
    <source>
        <dbReference type="EMBL" id="KAL0165922.1"/>
    </source>
</evidence>
<dbReference type="InterPro" id="IPR001806">
    <property type="entry name" value="Small_GTPase"/>
</dbReference>
<evidence type="ECO:0000313" key="5">
    <source>
        <dbReference type="Proteomes" id="UP001529510"/>
    </source>
</evidence>
<protein>
    <submittedName>
        <fullName evidence="4">Uncharacterized protein</fullName>
    </submittedName>
</protein>
<evidence type="ECO:0000256" key="1">
    <source>
        <dbReference type="ARBA" id="ARBA00008094"/>
    </source>
</evidence>
<feature type="non-terminal residue" evidence="4">
    <location>
        <position position="1"/>
    </location>
</feature>
<dbReference type="PANTHER" id="PTHR46152">
    <property type="entry name" value="NF-KAPPA-B INHIBITOR-INTERACTING RAS-LIKE PROTEIN"/>
    <property type="match status" value="1"/>
</dbReference>
<keyword evidence="3" id="KW-0342">GTP-binding</keyword>
<dbReference type="SUPFAM" id="SSF52540">
    <property type="entry name" value="P-loop containing nucleoside triphosphate hydrolases"/>
    <property type="match status" value="1"/>
</dbReference>
<evidence type="ECO:0000256" key="3">
    <source>
        <dbReference type="ARBA" id="ARBA00023134"/>
    </source>
</evidence>
<dbReference type="InterPro" id="IPR042227">
    <property type="entry name" value="KBRS"/>
</dbReference>
<accession>A0ABD0NW15</accession>
<dbReference type="PROSITE" id="PS51419">
    <property type="entry name" value="RAB"/>
    <property type="match status" value="1"/>
</dbReference>
<comment type="caution">
    <text evidence="4">The sequence shown here is derived from an EMBL/GenBank/DDBJ whole genome shotgun (WGS) entry which is preliminary data.</text>
</comment>
<comment type="similarity">
    <text evidence="1">Belongs to the small GTPase superfamily. Ras family. KappaB-Ras subfamily.</text>
</comment>
<organism evidence="4 5">
    <name type="scientific">Cirrhinus mrigala</name>
    <name type="common">Mrigala</name>
    <dbReference type="NCBI Taxonomy" id="683832"/>
    <lineage>
        <taxon>Eukaryota</taxon>
        <taxon>Metazoa</taxon>
        <taxon>Chordata</taxon>
        <taxon>Craniata</taxon>
        <taxon>Vertebrata</taxon>
        <taxon>Euteleostomi</taxon>
        <taxon>Actinopterygii</taxon>
        <taxon>Neopterygii</taxon>
        <taxon>Teleostei</taxon>
        <taxon>Ostariophysi</taxon>
        <taxon>Cypriniformes</taxon>
        <taxon>Cyprinidae</taxon>
        <taxon>Labeoninae</taxon>
        <taxon>Labeonini</taxon>
        <taxon>Cirrhinus</taxon>
    </lineage>
</organism>
<dbReference type="Pfam" id="PF00071">
    <property type="entry name" value="Ras"/>
    <property type="match status" value="1"/>
</dbReference>
<dbReference type="GO" id="GO:0005525">
    <property type="term" value="F:GTP binding"/>
    <property type="evidence" value="ECO:0007669"/>
    <property type="project" value="UniProtKB-KW"/>
</dbReference>
<keyword evidence="2" id="KW-0547">Nucleotide-binding</keyword>
<evidence type="ECO:0000256" key="2">
    <source>
        <dbReference type="ARBA" id="ARBA00022741"/>
    </source>
</evidence>
<dbReference type="PANTHER" id="PTHR46152:SF1">
    <property type="entry name" value="NF-KAPPA-B INHIBITOR-INTERACTING RAS-LIKE PROTEIN 1"/>
    <property type="match status" value="1"/>
</dbReference>
<name>A0ABD0NW15_CIRMR</name>
<proteinExistence type="inferred from homology"/>
<dbReference type="InterPro" id="IPR027417">
    <property type="entry name" value="P-loop_NTPase"/>
</dbReference>
<dbReference type="EMBL" id="JAMKFB020000019">
    <property type="protein sequence ID" value="KAL0165922.1"/>
    <property type="molecule type" value="Genomic_DNA"/>
</dbReference>
<dbReference type="AlphaFoldDB" id="A0ABD0NW15"/>
<keyword evidence="5" id="KW-1185">Reference proteome</keyword>
<reference evidence="4 5" key="1">
    <citation type="submission" date="2024-05" db="EMBL/GenBank/DDBJ databases">
        <title>Genome sequencing and assembly of Indian major carp, Cirrhinus mrigala (Hamilton, 1822).</title>
        <authorList>
            <person name="Mohindra V."/>
            <person name="Chowdhury L.M."/>
            <person name="Lal K."/>
            <person name="Jena J.K."/>
        </authorList>
    </citation>
    <scope>NUCLEOTIDE SEQUENCE [LARGE SCALE GENOMIC DNA]</scope>
    <source>
        <strain evidence="4">CM1030</strain>
        <tissue evidence="4">Blood</tissue>
    </source>
</reference>
<dbReference type="Proteomes" id="UP001529510">
    <property type="component" value="Unassembled WGS sequence"/>
</dbReference>
<dbReference type="Gene3D" id="3.40.50.300">
    <property type="entry name" value="P-loop containing nucleotide triphosphate hydrolases"/>
    <property type="match status" value="1"/>
</dbReference>
<gene>
    <name evidence="4" type="ORF">M9458_037766</name>
</gene>
<sequence length="92" mass="10480">VMVIVLGNKCDLRERRQVDQEAAQQWARGEKLKLWEVTVTDRSTLIEPFTTLTSRLTQPQSKAKAPRLMTSEHLTPPRISTVFGCLDSLMLL</sequence>